<dbReference type="GO" id="GO:0008270">
    <property type="term" value="F:zinc ion binding"/>
    <property type="evidence" value="ECO:0007669"/>
    <property type="project" value="InterPro"/>
</dbReference>
<reference evidence="6" key="1">
    <citation type="journal article" date="2011" name="Genetics">
        <title>Massive changes in genome architecture accompany the transition to self-fertility in the filamentous fungus Neurospora tetrasperma.</title>
        <authorList>
            <person name="Ellison C.E."/>
            <person name="Stajich J.E."/>
            <person name="Jacobson D.J."/>
            <person name="Natvig D.O."/>
            <person name="Lapidus A."/>
            <person name="Foster B."/>
            <person name="Aerts A."/>
            <person name="Riley R."/>
            <person name="Lindquist E.A."/>
            <person name="Grigoriev I.V."/>
            <person name="Taylor J.W."/>
        </authorList>
    </citation>
    <scope>NUCLEOTIDE SEQUENCE [LARGE SCALE GENOMIC DNA]</scope>
    <source>
        <strain evidence="6">FGSC 2508 / P0657</strain>
    </source>
</reference>
<accession>F8MIX9</accession>
<protein>
    <recommendedName>
        <fullName evidence="4">Xylanolytic transcriptional activator regulatory domain-containing protein</fullName>
    </recommendedName>
</protein>
<dbReference type="InterPro" id="IPR007219">
    <property type="entry name" value="XnlR_reg_dom"/>
</dbReference>
<feature type="compositionally biased region" description="Low complexity" evidence="3">
    <location>
        <begin position="141"/>
        <end position="156"/>
    </location>
</feature>
<feature type="region of interest" description="Disordered" evidence="3">
    <location>
        <begin position="114"/>
        <end position="271"/>
    </location>
</feature>
<dbReference type="KEGG" id="nte:NEUTE1DRAFT121582"/>
<name>F8MIX9_NEUT8</name>
<feature type="compositionally biased region" description="Low complexity" evidence="3">
    <location>
        <begin position="37"/>
        <end position="61"/>
    </location>
</feature>
<evidence type="ECO:0000256" key="1">
    <source>
        <dbReference type="ARBA" id="ARBA00004123"/>
    </source>
</evidence>
<dbReference type="PANTHER" id="PTHR31001">
    <property type="entry name" value="UNCHARACTERIZED TRANSCRIPTIONAL REGULATORY PROTEIN"/>
    <property type="match status" value="1"/>
</dbReference>
<dbReference type="SMART" id="SM00906">
    <property type="entry name" value="Fungal_trans"/>
    <property type="match status" value="1"/>
</dbReference>
<dbReference type="Proteomes" id="UP000008065">
    <property type="component" value="Unassembled WGS sequence"/>
</dbReference>
<dbReference type="EMBL" id="GL891303">
    <property type="protein sequence ID" value="EGO59876.1"/>
    <property type="molecule type" value="Genomic_DNA"/>
</dbReference>
<dbReference type="GO" id="GO:0003677">
    <property type="term" value="F:DNA binding"/>
    <property type="evidence" value="ECO:0007669"/>
    <property type="project" value="InterPro"/>
</dbReference>
<dbReference type="GeneID" id="20824153"/>
<dbReference type="RefSeq" id="XP_009850068.1">
    <property type="nucleotide sequence ID" value="XM_009851766.1"/>
</dbReference>
<organism evidence="5 6">
    <name type="scientific">Neurospora tetrasperma (strain FGSC 2508 / ATCC MYA-4615 / P0657)</name>
    <dbReference type="NCBI Taxonomy" id="510951"/>
    <lineage>
        <taxon>Eukaryota</taxon>
        <taxon>Fungi</taxon>
        <taxon>Dikarya</taxon>
        <taxon>Ascomycota</taxon>
        <taxon>Pezizomycotina</taxon>
        <taxon>Sordariomycetes</taxon>
        <taxon>Sordariomycetidae</taxon>
        <taxon>Sordariales</taxon>
        <taxon>Sordariaceae</taxon>
        <taxon>Neurospora</taxon>
    </lineage>
</organism>
<proteinExistence type="predicted"/>
<evidence type="ECO:0000313" key="5">
    <source>
        <dbReference type="EMBL" id="EGO59876.1"/>
    </source>
</evidence>
<evidence type="ECO:0000313" key="6">
    <source>
        <dbReference type="Proteomes" id="UP000008065"/>
    </source>
</evidence>
<feature type="domain" description="Xylanolytic transcriptional activator regulatory" evidence="4">
    <location>
        <begin position="520"/>
        <end position="596"/>
    </location>
</feature>
<comment type="subcellular location">
    <subcellularLocation>
        <location evidence="1">Nucleus</location>
    </subcellularLocation>
</comment>
<keyword evidence="2" id="KW-0539">Nucleus</keyword>
<feature type="compositionally biased region" description="Low complexity" evidence="3">
    <location>
        <begin position="8"/>
        <end position="30"/>
    </location>
</feature>
<feature type="compositionally biased region" description="Basic residues" evidence="3">
    <location>
        <begin position="115"/>
        <end position="140"/>
    </location>
</feature>
<dbReference type="GO" id="GO:0006351">
    <property type="term" value="P:DNA-templated transcription"/>
    <property type="evidence" value="ECO:0007669"/>
    <property type="project" value="InterPro"/>
</dbReference>
<feature type="region of interest" description="Disordered" evidence="3">
    <location>
        <begin position="1"/>
        <end position="93"/>
    </location>
</feature>
<gene>
    <name evidence="5" type="ORF">NEUTE1DRAFT_121582</name>
</gene>
<dbReference type="Pfam" id="PF04082">
    <property type="entry name" value="Fungal_trans"/>
    <property type="match status" value="1"/>
</dbReference>
<evidence type="ECO:0000256" key="2">
    <source>
        <dbReference type="ARBA" id="ARBA00023242"/>
    </source>
</evidence>
<evidence type="ECO:0000256" key="3">
    <source>
        <dbReference type="SAM" id="MobiDB-lite"/>
    </source>
</evidence>
<sequence>MSGYSPVGGDSQQQQRRFGSGSSSSSRRGSMNPHPLSSAEPVTAAAFAPAPASVSAPSAQPRHLPGPVDTRSRPGPGVSLTHSHAGPGPIVLTPSSAASSTVYVASPSSADAYHHSHYHHHQGGHHHHSHHSHSHSHSHSRSLSNTSSVTAAAGPASGPGHGGASSSSTQNPYGPRLTRAGAAGYSSSNSSSTNVAGVKRESTDDLQGVNGDYSSNGHHHNGPLSGLGGTTSRWSGSGPSESVEGDSSATSPTSTTTGGGGPQRKKQKRNKPTLSCFECVERKTKVSIKRQTECKYAHVANLLDAANGRRMTKPPLKKTDQASSHTSSLFTVVPNAADRILSNGRIPLGSIATSTGLLSNVPFSAPGSSNVFGIGSEHPFANYWTCNGGLPEVIDVLPAKMQVDLVLDRYFECVDPVYPMIHRQTFFADYEHFWTMSLEEKHKCDSAFIALVFVMLALGTQFVESKLSERERQQTAEFYASAANQALRVGSYMSMASITSIQAMVLMTYFLINDNHASDGWAFGGILMRQAYAMGLHRDPNIVVPTAPLFIKQQRRKVWQAVLLQDTFLTVLLSLPPSATHTDVKVEDLVSNLDPSTSSLSQISIDACDDPTDIAYLRGSWTLANLVQETICSPRSLDVPICTTVRHKSKLVADFRAVYRSFPDIFRSWDVAMLTQMAERNKRIVRQTLFLSSNYFHNLMLVHASESADVPVNVRGTLEAAHDAITAFFVLFSLFETEARVWWVFNHRAFLEALCIGNVLREAAKEEGGVEAMGKDPLFVRARGDIHQMLNIMRAMSEGEQGSETARTRVQVLSEFL</sequence>
<keyword evidence="6" id="KW-1185">Reference proteome</keyword>
<dbReference type="AlphaFoldDB" id="F8MIX9"/>
<feature type="compositionally biased region" description="Polar residues" evidence="3">
    <location>
        <begin position="230"/>
        <end position="240"/>
    </location>
</feature>
<dbReference type="CDD" id="cd12148">
    <property type="entry name" value="fungal_TF_MHR"/>
    <property type="match status" value="1"/>
</dbReference>
<dbReference type="VEuPathDB" id="FungiDB:NEUTE1DRAFT_121582"/>
<evidence type="ECO:0000259" key="4">
    <source>
        <dbReference type="SMART" id="SM00906"/>
    </source>
</evidence>
<dbReference type="HOGENOM" id="CLU_017004_1_0_1"/>
<dbReference type="PANTHER" id="PTHR31001:SF81">
    <property type="entry name" value="ZN(II)2CYS6 TRANSCRIPTION FACTOR"/>
    <property type="match status" value="1"/>
</dbReference>
<feature type="compositionally biased region" description="Low complexity" evidence="3">
    <location>
        <begin position="245"/>
        <end position="256"/>
    </location>
</feature>
<dbReference type="GO" id="GO:0005634">
    <property type="term" value="C:nucleus"/>
    <property type="evidence" value="ECO:0007669"/>
    <property type="project" value="UniProtKB-SubCell"/>
</dbReference>
<dbReference type="OrthoDB" id="2406834at2759"/>
<dbReference type="InterPro" id="IPR050613">
    <property type="entry name" value="Sec_Metabolite_Reg"/>
</dbReference>